<feature type="compositionally biased region" description="Basic and acidic residues" evidence="1">
    <location>
        <begin position="115"/>
        <end position="126"/>
    </location>
</feature>
<dbReference type="AlphaFoldDB" id="A0A1H8NGS2"/>
<gene>
    <name evidence="2" type="ORF">SAMN05216404_11636</name>
</gene>
<dbReference type="RefSeq" id="WP_074748847.1">
    <property type="nucleotide sequence ID" value="NZ_FOCT01000016.1"/>
</dbReference>
<evidence type="ECO:0000313" key="2">
    <source>
        <dbReference type="EMBL" id="SEO28593.1"/>
    </source>
</evidence>
<evidence type="ECO:0000256" key="1">
    <source>
        <dbReference type="SAM" id="MobiDB-lite"/>
    </source>
</evidence>
<reference evidence="2 3" key="1">
    <citation type="submission" date="2016-10" db="EMBL/GenBank/DDBJ databases">
        <authorList>
            <person name="de Groot N.N."/>
        </authorList>
    </citation>
    <scope>NUCLEOTIDE SEQUENCE [LARGE SCALE GENOMIC DNA]</scope>
    <source>
        <strain evidence="2 3">Nl18</strain>
    </source>
</reference>
<proteinExistence type="predicted"/>
<dbReference type="EMBL" id="FOCT01000016">
    <property type="protein sequence ID" value="SEO28593.1"/>
    <property type="molecule type" value="Genomic_DNA"/>
</dbReference>
<dbReference type="Proteomes" id="UP000183898">
    <property type="component" value="Unassembled WGS sequence"/>
</dbReference>
<sequence length="249" mass="27992">MNIPAGFDKEALRYVADALEMKSKTVEVDNATDYPCHPESAPAQAARFIRAVIADAPVPPAHSIAPKPFHVESLPDQEDQSMDWWQDAIKNALEAEHEHYQERKENASTLQAQNSERENNERENSGHEMWQLASERDSATEWADKLAHAIAERLGLDIGELSNASNPWQKALDYCETPAQEIAPHEHMLRHVASHNEWNASDADDKLRRAAEEVVNFLDMDVNEEQLVDGLKLLEGAIENLRDALKGKS</sequence>
<name>A0A1H8NGS2_9PROT</name>
<feature type="region of interest" description="Disordered" evidence="1">
    <location>
        <begin position="99"/>
        <end position="130"/>
    </location>
</feature>
<organism evidence="2 3">
    <name type="scientific">Nitrosospira multiformis</name>
    <dbReference type="NCBI Taxonomy" id="1231"/>
    <lineage>
        <taxon>Bacteria</taxon>
        <taxon>Pseudomonadati</taxon>
        <taxon>Pseudomonadota</taxon>
        <taxon>Betaproteobacteria</taxon>
        <taxon>Nitrosomonadales</taxon>
        <taxon>Nitrosomonadaceae</taxon>
        <taxon>Nitrosospira</taxon>
    </lineage>
</organism>
<evidence type="ECO:0000313" key="3">
    <source>
        <dbReference type="Proteomes" id="UP000183898"/>
    </source>
</evidence>
<accession>A0A1H8NGS2</accession>
<protein>
    <submittedName>
        <fullName evidence="2">Uncharacterized protein</fullName>
    </submittedName>
</protein>